<reference evidence="2 3" key="1">
    <citation type="submission" date="2019-07" db="EMBL/GenBank/DDBJ databases">
        <title>Whole genome shotgun sequence of Reyranella soli NBRC 108950.</title>
        <authorList>
            <person name="Hosoyama A."/>
            <person name="Uohara A."/>
            <person name="Ohji S."/>
            <person name="Ichikawa N."/>
        </authorList>
    </citation>
    <scope>NUCLEOTIDE SEQUENCE [LARGE SCALE GENOMIC DNA]</scope>
    <source>
        <strain evidence="2 3">NBRC 108950</strain>
    </source>
</reference>
<organism evidence="2 3">
    <name type="scientific">Reyranella soli</name>
    <dbReference type="NCBI Taxonomy" id="1230389"/>
    <lineage>
        <taxon>Bacteria</taxon>
        <taxon>Pseudomonadati</taxon>
        <taxon>Pseudomonadota</taxon>
        <taxon>Alphaproteobacteria</taxon>
        <taxon>Hyphomicrobiales</taxon>
        <taxon>Reyranellaceae</taxon>
        <taxon>Reyranella</taxon>
    </lineage>
</organism>
<sequence>MEPTFRASMNWLHTWAGVVLGGLLFAIFWMGTLSVFDREIDRWMMPATRLALPDAPIPLDAFRPYLETATVAKARAWAVVPATEREPVIRVTWQDTSLLLDPSTGAVLPDPGTWAATRFIYPFHYMLQIRIGRLGAWIVAFATMAMLALCVSGVIIHRKIFADFFTFRARNRPRRALLDLHNVTGVLALPFHVAITLSGLIIFYSIYFSVVFQIAYGDNWRTRFREETSGIVRQPRSGQPGAVGSLGAMAEEAKRLWGGAAAHLVIVWHPGDAAGYVQMRRSNDDVVSFPPGEIFFDSATGKLLTHRAPLPVASAQHFIAGLHLIHFRHWTLRWLYFALGLSGCVLIATGYLFWLERRRKRHAELGLAGVPIVEGLAIGSVSGIVIATLSFFAVNRLLPSDTTFAGYDRAALEIWTFYLVWLAAFGHAWWRPRRAWMEQCWPMAAFAVTAVLLNWLTTGDHLLHSLAHRHLWAVAGMDLLLLASAAAATLTAIRLRIRC</sequence>
<feature type="transmembrane region" description="Helical" evidence="1">
    <location>
        <begin position="334"/>
        <end position="355"/>
    </location>
</feature>
<dbReference type="Pfam" id="PF03929">
    <property type="entry name" value="PepSY_TM"/>
    <property type="match status" value="1"/>
</dbReference>
<dbReference type="EMBL" id="BKAJ01000066">
    <property type="protein sequence ID" value="GEP56481.1"/>
    <property type="molecule type" value="Genomic_DNA"/>
</dbReference>
<feature type="transmembrane region" description="Helical" evidence="1">
    <location>
        <begin position="191"/>
        <end position="216"/>
    </location>
</feature>
<feature type="transmembrane region" description="Helical" evidence="1">
    <location>
        <begin position="470"/>
        <end position="493"/>
    </location>
</feature>
<dbReference type="PANTHER" id="PTHR34219">
    <property type="entry name" value="IRON-REGULATED INNER MEMBRANE PROTEIN-RELATED"/>
    <property type="match status" value="1"/>
</dbReference>
<dbReference type="InterPro" id="IPR005625">
    <property type="entry name" value="PepSY-ass_TM"/>
</dbReference>
<gene>
    <name evidence="2" type="ORF">RSO01_36470</name>
</gene>
<evidence type="ECO:0000313" key="2">
    <source>
        <dbReference type="EMBL" id="GEP56481.1"/>
    </source>
</evidence>
<keyword evidence="1" id="KW-0472">Membrane</keyword>
<dbReference type="Proteomes" id="UP000321058">
    <property type="component" value="Unassembled WGS sequence"/>
</dbReference>
<keyword evidence="1" id="KW-0812">Transmembrane</keyword>
<evidence type="ECO:0000313" key="3">
    <source>
        <dbReference type="Proteomes" id="UP000321058"/>
    </source>
</evidence>
<protein>
    <submittedName>
        <fullName evidence="2">Iron uptake protein</fullName>
    </submittedName>
</protein>
<feature type="transmembrane region" description="Helical" evidence="1">
    <location>
        <begin position="412"/>
        <end position="429"/>
    </location>
</feature>
<dbReference type="AlphaFoldDB" id="A0A512NC06"/>
<name>A0A512NC06_9HYPH</name>
<accession>A0A512NC06</accession>
<feature type="transmembrane region" description="Helical" evidence="1">
    <location>
        <begin position="134"/>
        <end position="156"/>
    </location>
</feature>
<dbReference type="OrthoDB" id="9776609at2"/>
<dbReference type="RefSeq" id="WP_147150569.1">
    <property type="nucleotide sequence ID" value="NZ_BKAJ01000066.1"/>
</dbReference>
<dbReference type="PANTHER" id="PTHR34219:SF4">
    <property type="entry name" value="PEPSY DOMAIN-CONTAINING PROTEIN"/>
    <property type="match status" value="1"/>
</dbReference>
<keyword evidence="3" id="KW-1185">Reference proteome</keyword>
<feature type="transmembrane region" description="Helical" evidence="1">
    <location>
        <begin position="12"/>
        <end position="36"/>
    </location>
</feature>
<proteinExistence type="predicted"/>
<evidence type="ECO:0000256" key="1">
    <source>
        <dbReference type="SAM" id="Phobius"/>
    </source>
</evidence>
<feature type="transmembrane region" description="Helical" evidence="1">
    <location>
        <begin position="367"/>
        <end position="392"/>
    </location>
</feature>
<comment type="caution">
    <text evidence="2">The sequence shown here is derived from an EMBL/GenBank/DDBJ whole genome shotgun (WGS) entry which is preliminary data.</text>
</comment>
<keyword evidence="1" id="KW-1133">Transmembrane helix</keyword>